<dbReference type="EMBL" id="BANC01000059">
    <property type="protein sequence ID" value="GAN80835.1"/>
    <property type="molecule type" value="Genomic_DNA"/>
</dbReference>
<evidence type="ECO:0000313" key="9">
    <source>
        <dbReference type="Proteomes" id="UP000032668"/>
    </source>
</evidence>
<evidence type="ECO:0000259" key="7">
    <source>
        <dbReference type="Pfam" id="PF04321"/>
    </source>
</evidence>
<dbReference type="Gene3D" id="3.90.25.10">
    <property type="entry name" value="UDP-galactose 4-epimerase, domain 1"/>
    <property type="match status" value="1"/>
</dbReference>
<dbReference type="EC" id="1.1.1.133" evidence="3 6"/>
<dbReference type="RefSeq" id="WP_048879222.1">
    <property type="nucleotide sequence ID" value="NZ_BANC01000059.1"/>
</dbReference>
<evidence type="ECO:0000256" key="6">
    <source>
        <dbReference type="RuleBase" id="RU364082"/>
    </source>
</evidence>
<evidence type="ECO:0000256" key="5">
    <source>
        <dbReference type="ARBA" id="ARBA00048200"/>
    </source>
</evidence>
<dbReference type="GO" id="GO:0005829">
    <property type="term" value="C:cytosol"/>
    <property type="evidence" value="ECO:0007669"/>
    <property type="project" value="TreeGrafter"/>
</dbReference>
<evidence type="ECO:0000256" key="2">
    <source>
        <dbReference type="ARBA" id="ARBA00010944"/>
    </source>
</evidence>
<dbReference type="UniPathway" id="UPA00124"/>
<dbReference type="CDD" id="cd05254">
    <property type="entry name" value="dTDP_HR_like_SDR_e"/>
    <property type="match status" value="1"/>
</dbReference>
<dbReference type="Proteomes" id="UP000032668">
    <property type="component" value="Unassembled WGS sequence"/>
</dbReference>
<dbReference type="InterPro" id="IPR005913">
    <property type="entry name" value="dTDP_dehydrorham_reduct"/>
</dbReference>
<dbReference type="InterPro" id="IPR036291">
    <property type="entry name" value="NAD(P)-bd_dom_sf"/>
</dbReference>
<sequence>MILVTGASGQLGDALSRRLTARDTPFTAVQRPAFDFEKPETLTTSFEDARPTLVINAAAYTAVDKAETDQAAAKACNHTGPLALAKLCEAADIPFIHVSTDYVFDGDKGAPYLESDPTGPTGVYGATKRDGEEAILATSAKAIILRTAWVYSAHGKNFARTMINAGRKMPVLRVVADQHGTPTAAGDLADAILAIADKIEATGWQAAYRGIYHATGSGETTWHGFATAIFENAAKLGYPAPEVQPISTADWPTPTRRPSDSRLDCTKLKQVFGVSLPEWRATLPLIVSDLMDT</sequence>
<dbReference type="STRING" id="1120923.SAMN02746095_00148"/>
<comment type="catalytic activity">
    <reaction evidence="5 6">
        <text>dTDP-beta-L-rhamnose + NADP(+) = dTDP-4-dehydro-beta-L-rhamnose + NADPH + H(+)</text>
        <dbReference type="Rhea" id="RHEA:21796"/>
        <dbReference type="ChEBI" id="CHEBI:15378"/>
        <dbReference type="ChEBI" id="CHEBI:57510"/>
        <dbReference type="ChEBI" id="CHEBI:57783"/>
        <dbReference type="ChEBI" id="CHEBI:58349"/>
        <dbReference type="ChEBI" id="CHEBI:62830"/>
        <dbReference type="EC" id="1.1.1.133"/>
    </reaction>
</comment>
<accession>A0A0D6PGD5</accession>
<dbReference type="Gene3D" id="3.40.50.720">
    <property type="entry name" value="NAD(P)-binding Rossmann-like Domain"/>
    <property type="match status" value="1"/>
</dbReference>
<reference evidence="8 9" key="1">
    <citation type="submission" date="2012-11" db="EMBL/GenBank/DDBJ databases">
        <title>Whole genome sequence of Acidocella aminolytica 101 = DSM 11237.</title>
        <authorList>
            <person name="Azuma Y."/>
            <person name="Higashiura N."/>
            <person name="Hirakawa H."/>
            <person name="Matsushita K."/>
        </authorList>
    </citation>
    <scope>NUCLEOTIDE SEQUENCE [LARGE SCALE GENOMIC DNA]</scope>
    <source>
        <strain evidence="9">101 / DSM 11237</strain>
    </source>
</reference>
<dbReference type="NCBIfam" id="TIGR01214">
    <property type="entry name" value="rmlD"/>
    <property type="match status" value="1"/>
</dbReference>
<gene>
    <name evidence="8" type="ORF">Aam_060_061</name>
</gene>
<protein>
    <recommendedName>
        <fullName evidence="4 6">dTDP-4-dehydrorhamnose reductase</fullName>
        <ecNumber evidence="3 6">1.1.1.133</ecNumber>
    </recommendedName>
</protein>
<evidence type="ECO:0000256" key="3">
    <source>
        <dbReference type="ARBA" id="ARBA00012929"/>
    </source>
</evidence>
<comment type="function">
    <text evidence="6">Catalyzes the reduction of dTDP-6-deoxy-L-lyxo-4-hexulose to yield dTDP-L-rhamnose.</text>
</comment>
<comment type="cofactor">
    <cofactor evidence="6">
        <name>Mg(2+)</name>
        <dbReference type="ChEBI" id="CHEBI:18420"/>
    </cofactor>
    <text evidence="6">Binds 1 Mg(2+) ion per monomer.</text>
</comment>
<evidence type="ECO:0000313" key="8">
    <source>
        <dbReference type="EMBL" id="GAN80835.1"/>
    </source>
</evidence>
<dbReference type="AlphaFoldDB" id="A0A0D6PGD5"/>
<dbReference type="GO" id="GO:0008831">
    <property type="term" value="F:dTDP-4-dehydrorhamnose reductase activity"/>
    <property type="evidence" value="ECO:0007669"/>
    <property type="project" value="UniProtKB-EC"/>
</dbReference>
<dbReference type="OrthoDB" id="9803892at2"/>
<dbReference type="InterPro" id="IPR029903">
    <property type="entry name" value="RmlD-like-bd"/>
</dbReference>
<proteinExistence type="inferred from homology"/>
<dbReference type="PANTHER" id="PTHR10491:SF4">
    <property type="entry name" value="METHIONINE ADENOSYLTRANSFERASE 2 SUBUNIT BETA"/>
    <property type="match status" value="1"/>
</dbReference>
<comment type="caution">
    <text evidence="8">The sequence shown here is derived from an EMBL/GenBank/DDBJ whole genome shotgun (WGS) entry which is preliminary data.</text>
</comment>
<comment type="pathway">
    <text evidence="1 6">Carbohydrate biosynthesis; dTDP-L-rhamnose biosynthesis.</text>
</comment>
<dbReference type="SUPFAM" id="SSF51735">
    <property type="entry name" value="NAD(P)-binding Rossmann-fold domains"/>
    <property type="match status" value="1"/>
</dbReference>
<feature type="domain" description="RmlD-like substrate binding" evidence="7">
    <location>
        <begin position="2"/>
        <end position="289"/>
    </location>
</feature>
<evidence type="ECO:0000256" key="1">
    <source>
        <dbReference type="ARBA" id="ARBA00004781"/>
    </source>
</evidence>
<keyword evidence="9" id="KW-1185">Reference proteome</keyword>
<comment type="similarity">
    <text evidence="2 6">Belongs to the dTDP-4-dehydrorhamnose reductase family.</text>
</comment>
<dbReference type="GO" id="GO:0019305">
    <property type="term" value="P:dTDP-rhamnose biosynthetic process"/>
    <property type="evidence" value="ECO:0007669"/>
    <property type="project" value="UniProtKB-UniPathway"/>
</dbReference>
<keyword evidence="6" id="KW-0560">Oxidoreductase</keyword>
<dbReference type="Pfam" id="PF04321">
    <property type="entry name" value="RmlD_sub_bind"/>
    <property type="match status" value="1"/>
</dbReference>
<dbReference type="PANTHER" id="PTHR10491">
    <property type="entry name" value="DTDP-4-DEHYDRORHAMNOSE REDUCTASE"/>
    <property type="match status" value="1"/>
</dbReference>
<organism evidence="8 9">
    <name type="scientific">Acidocella aminolytica 101 = DSM 11237</name>
    <dbReference type="NCBI Taxonomy" id="1120923"/>
    <lineage>
        <taxon>Bacteria</taxon>
        <taxon>Pseudomonadati</taxon>
        <taxon>Pseudomonadota</taxon>
        <taxon>Alphaproteobacteria</taxon>
        <taxon>Acetobacterales</taxon>
        <taxon>Acidocellaceae</taxon>
        <taxon>Acidocella</taxon>
    </lineage>
</organism>
<name>A0A0D6PGD5_9PROT</name>
<keyword evidence="6" id="KW-0521">NADP</keyword>
<evidence type="ECO:0000256" key="4">
    <source>
        <dbReference type="ARBA" id="ARBA00017099"/>
    </source>
</evidence>